<dbReference type="Proteomes" id="UP000838763">
    <property type="component" value="Unassembled WGS sequence"/>
</dbReference>
<comment type="similarity">
    <text evidence="2">Belongs to the DAMOX/DASOX family.</text>
</comment>
<evidence type="ECO:0000313" key="8">
    <source>
        <dbReference type="Proteomes" id="UP000838763"/>
    </source>
</evidence>
<reference evidence="7" key="1">
    <citation type="submission" date="2022-11" db="EMBL/GenBank/DDBJ databases">
        <authorList>
            <person name="Scott C."/>
            <person name="Bruce N."/>
        </authorList>
    </citation>
    <scope>NUCLEOTIDE SEQUENCE</scope>
</reference>
<dbReference type="PANTHER" id="PTHR11530:SF26">
    <property type="entry name" value="FAD DEPENDENT OXIDOREDUCTASE SUPERFAMILY (AFU_ORTHOLOGUE AFUA_5G13940)"/>
    <property type="match status" value="1"/>
</dbReference>
<evidence type="ECO:0000259" key="6">
    <source>
        <dbReference type="Pfam" id="PF01266"/>
    </source>
</evidence>
<evidence type="ECO:0000256" key="3">
    <source>
        <dbReference type="ARBA" id="ARBA00022630"/>
    </source>
</evidence>
<dbReference type="InterPro" id="IPR036188">
    <property type="entry name" value="FAD/NAD-bd_sf"/>
</dbReference>
<feature type="domain" description="FAD dependent oxidoreductase" evidence="6">
    <location>
        <begin position="4"/>
        <end position="36"/>
    </location>
</feature>
<dbReference type="GO" id="GO:0005737">
    <property type="term" value="C:cytoplasm"/>
    <property type="evidence" value="ECO:0007669"/>
    <property type="project" value="TreeGrafter"/>
</dbReference>
<keyword evidence="4" id="KW-0274">FAD</keyword>
<dbReference type="Pfam" id="PF01266">
    <property type="entry name" value="DAO"/>
    <property type="match status" value="2"/>
</dbReference>
<evidence type="ECO:0000313" key="7">
    <source>
        <dbReference type="EMBL" id="CAI4218639.1"/>
    </source>
</evidence>
<evidence type="ECO:0000256" key="5">
    <source>
        <dbReference type="ARBA" id="ARBA00023002"/>
    </source>
</evidence>
<keyword evidence="3" id="KW-0285">Flavoprotein</keyword>
<dbReference type="GO" id="GO:0003884">
    <property type="term" value="F:D-amino-acid oxidase activity"/>
    <property type="evidence" value="ECO:0007669"/>
    <property type="project" value="InterPro"/>
</dbReference>
<dbReference type="SUPFAM" id="SSF51971">
    <property type="entry name" value="Nucleotide-binding domain"/>
    <property type="match status" value="1"/>
</dbReference>
<sequence>MPTVAIIGAGVAGLSTAWKYQQQGFDVVVVAQSFPSPFETVDGREQINYSSPWAGAHNRYIPPLDETSKRDHESPEAGITFLKGIEYLEAGIRGYDHLTEGSAKELGYEDFRELDEKDLPKGGIQVVVNCSGTGFGDDKIFVTRGQTCLVANTCDATVTRQNSDGSWSFSVPRNFHGGTVIGGTKEVDDWSTEPSLETRARLLEKFAATYPKILEDGGEFRVLKDIVGRRPTRVGV</sequence>
<feature type="domain" description="FAD dependent oxidoreductase" evidence="6">
    <location>
        <begin position="122"/>
        <end position="232"/>
    </location>
</feature>
<comment type="caution">
    <text evidence="7">The sequence shown here is derived from an EMBL/GenBank/DDBJ whole genome shotgun (WGS) entry which is preliminary data.</text>
</comment>
<keyword evidence="5" id="KW-0560">Oxidoreductase</keyword>
<evidence type="ECO:0000256" key="1">
    <source>
        <dbReference type="ARBA" id="ARBA00001974"/>
    </source>
</evidence>
<keyword evidence="8" id="KW-1185">Reference proteome</keyword>
<dbReference type="OrthoDB" id="2015447at2759"/>
<accession>A0A9P1HBJ0</accession>
<proteinExistence type="inferred from homology"/>
<dbReference type="PANTHER" id="PTHR11530">
    <property type="entry name" value="D-AMINO ACID OXIDASE"/>
    <property type="match status" value="1"/>
</dbReference>
<dbReference type="InterPro" id="IPR006076">
    <property type="entry name" value="FAD-dep_OxRdtase"/>
</dbReference>
<evidence type="ECO:0000256" key="4">
    <source>
        <dbReference type="ARBA" id="ARBA00022827"/>
    </source>
</evidence>
<dbReference type="GO" id="GO:0019478">
    <property type="term" value="P:D-amino acid catabolic process"/>
    <property type="evidence" value="ECO:0007669"/>
    <property type="project" value="TreeGrafter"/>
</dbReference>
<dbReference type="EMBL" id="CALLCH030000018">
    <property type="protein sequence ID" value="CAI4218639.1"/>
    <property type="molecule type" value="Genomic_DNA"/>
</dbReference>
<dbReference type="AlphaFoldDB" id="A0A9P1HBJ0"/>
<evidence type="ECO:0000256" key="2">
    <source>
        <dbReference type="ARBA" id="ARBA00006730"/>
    </source>
</evidence>
<dbReference type="SUPFAM" id="SSF54373">
    <property type="entry name" value="FAD-linked reductases, C-terminal domain"/>
    <property type="match status" value="1"/>
</dbReference>
<dbReference type="Gene3D" id="3.30.9.10">
    <property type="entry name" value="D-Amino Acid Oxidase, subunit A, domain 2"/>
    <property type="match status" value="1"/>
</dbReference>
<dbReference type="InterPro" id="IPR023209">
    <property type="entry name" value="DAO"/>
</dbReference>
<dbReference type="GO" id="GO:0071949">
    <property type="term" value="F:FAD binding"/>
    <property type="evidence" value="ECO:0007669"/>
    <property type="project" value="InterPro"/>
</dbReference>
<gene>
    <name evidence="7" type="ORF">PPNO1_LOCUS8218</name>
</gene>
<name>A0A9P1HBJ0_9PEZI</name>
<dbReference type="Gene3D" id="3.50.50.60">
    <property type="entry name" value="FAD/NAD(P)-binding domain"/>
    <property type="match status" value="1"/>
</dbReference>
<protein>
    <recommendedName>
        <fullName evidence="6">FAD dependent oxidoreductase domain-containing protein</fullName>
    </recommendedName>
</protein>
<organism evidence="7 8">
    <name type="scientific">Parascedosporium putredinis</name>
    <dbReference type="NCBI Taxonomy" id="1442378"/>
    <lineage>
        <taxon>Eukaryota</taxon>
        <taxon>Fungi</taxon>
        <taxon>Dikarya</taxon>
        <taxon>Ascomycota</taxon>
        <taxon>Pezizomycotina</taxon>
        <taxon>Sordariomycetes</taxon>
        <taxon>Hypocreomycetidae</taxon>
        <taxon>Microascales</taxon>
        <taxon>Microascaceae</taxon>
        <taxon>Parascedosporium</taxon>
    </lineage>
</organism>
<comment type="cofactor">
    <cofactor evidence="1">
        <name>FAD</name>
        <dbReference type="ChEBI" id="CHEBI:57692"/>
    </cofactor>
</comment>